<keyword evidence="2" id="KW-1133">Transmembrane helix</keyword>
<evidence type="ECO:0000313" key="3">
    <source>
        <dbReference type="EMBL" id="KKQ73915.1"/>
    </source>
</evidence>
<protein>
    <submittedName>
        <fullName evidence="3">Uncharacterized protein</fullName>
    </submittedName>
</protein>
<feature type="transmembrane region" description="Helical" evidence="2">
    <location>
        <begin position="153"/>
        <end position="173"/>
    </location>
</feature>
<evidence type="ECO:0000256" key="1">
    <source>
        <dbReference type="SAM" id="MobiDB-lite"/>
    </source>
</evidence>
<reference evidence="3 4" key="1">
    <citation type="journal article" date="2015" name="Nature">
        <title>rRNA introns, odd ribosomes, and small enigmatic genomes across a large radiation of phyla.</title>
        <authorList>
            <person name="Brown C.T."/>
            <person name="Hug L.A."/>
            <person name="Thomas B.C."/>
            <person name="Sharon I."/>
            <person name="Castelle C.J."/>
            <person name="Singh A."/>
            <person name="Wilkins M.J."/>
            <person name="Williams K.H."/>
            <person name="Banfield J.F."/>
        </authorList>
    </citation>
    <scope>NUCLEOTIDE SEQUENCE [LARGE SCALE GENOMIC DNA]</scope>
</reference>
<organism evidence="3 4">
    <name type="scientific">Candidatus Woesebacteria bacterium GW2011_GWB1_38_5b</name>
    <dbReference type="NCBI Taxonomy" id="1618569"/>
    <lineage>
        <taxon>Bacteria</taxon>
        <taxon>Candidatus Woeseibacteriota</taxon>
    </lineage>
</organism>
<dbReference type="AlphaFoldDB" id="A0A0G0KEI7"/>
<feature type="region of interest" description="Disordered" evidence="1">
    <location>
        <begin position="18"/>
        <end position="56"/>
    </location>
</feature>
<feature type="transmembrane region" description="Helical" evidence="2">
    <location>
        <begin position="127"/>
        <end position="147"/>
    </location>
</feature>
<proteinExistence type="predicted"/>
<comment type="caution">
    <text evidence="3">The sequence shown here is derived from an EMBL/GenBank/DDBJ whole genome shotgun (WGS) entry which is preliminary data.</text>
</comment>
<feature type="compositionally biased region" description="Polar residues" evidence="1">
    <location>
        <begin position="44"/>
        <end position="56"/>
    </location>
</feature>
<feature type="compositionally biased region" description="Basic and acidic residues" evidence="1">
    <location>
        <begin position="18"/>
        <end position="30"/>
    </location>
</feature>
<keyword evidence="2" id="KW-0812">Transmembrane</keyword>
<feature type="non-terminal residue" evidence="3">
    <location>
        <position position="216"/>
    </location>
</feature>
<feature type="region of interest" description="Disordered" evidence="1">
    <location>
        <begin position="72"/>
        <end position="96"/>
    </location>
</feature>
<dbReference type="Proteomes" id="UP000034181">
    <property type="component" value="Unassembled WGS sequence"/>
</dbReference>
<feature type="transmembrane region" description="Helical" evidence="2">
    <location>
        <begin position="180"/>
        <end position="207"/>
    </location>
</feature>
<name>A0A0G0KEI7_9BACT</name>
<sequence length="216" mass="22687">MADIRDEILQNKLKYQSKENKLGDQVEENKLSGQAEPNVLKGTTPETTSKPGSTSIIVPTLVPRGGVSNVSMSEFSDEKQKGEQQKQAPSFERPRGIRGVGFNARRRAKKRFLDAAGYLTRIFKRSAIASLVSSLTGALSYVFGAVVGAVAGLIGAVTGFLAALTALAVIGVGGTLSAGAFVVIGLISAGIIAFLVIIFGACNIPYIDFIAKQLGL</sequence>
<evidence type="ECO:0000313" key="4">
    <source>
        <dbReference type="Proteomes" id="UP000034181"/>
    </source>
</evidence>
<dbReference type="EMBL" id="LBUZ01000047">
    <property type="protein sequence ID" value="KKQ73915.1"/>
    <property type="molecule type" value="Genomic_DNA"/>
</dbReference>
<evidence type="ECO:0000256" key="2">
    <source>
        <dbReference type="SAM" id="Phobius"/>
    </source>
</evidence>
<accession>A0A0G0KEI7</accession>
<keyword evidence="2" id="KW-0472">Membrane</keyword>
<gene>
    <name evidence="3" type="ORF">US96_C0047G0006</name>
</gene>